<evidence type="ECO:0000256" key="1">
    <source>
        <dbReference type="ARBA" id="ARBA00006432"/>
    </source>
</evidence>
<evidence type="ECO:0000259" key="3">
    <source>
        <dbReference type="Pfam" id="PF13193"/>
    </source>
</evidence>
<comment type="caution">
    <text evidence="4">The sequence shown here is derived from an EMBL/GenBank/DDBJ whole genome shotgun (WGS) entry which is preliminary data.</text>
</comment>
<organism evidence="4 5">
    <name type="scientific">Phascolomyces articulosus</name>
    <dbReference type="NCBI Taxonomy" id="60185"/>
    <lineage>
        <taxon>Eukaryota</taxon>
        <taxon>Fungi</taxon>
        <taxon>Fungi incertae sedis</taxon>
        <taxon>Mucoromycota</taxon>
        <taxon>Mucoromycotina</taxon>
        <taxon>Mucoromycetes</taxon>
        <taxon>Mucorales</taxon>
        <taxon>Lichtheimiaceae</taxon>
        <taxon>Phascolomyces</taxon>
    </lineage>
</organism>
<dbReference type="Gene3D" id="3.30.300.30">
    <property type="match status" value="1"/>
</dbReference>
<feature type="domain" description="AMP-dependent synthetase/ligase" evidence="2">
    <location>
        <begin position="283"/>
        <end position="421"/>
    </location>
</feature>
<dbReference type="InterPro" id="IPR045851">
    <property type="entry name" value="AMP-bd_C_sf"/>
</dbReference>
<dbReference type="Proteomes" id="UP001209540">
    <property type="component" value="Unassembled WGS sequence"/>
</dbReference>
<dbReference type="InterPro" id="IPR000873">
    <property type="entry name" value="AMP-dep_synth/lig_dom"/>
</dbReference>
<dbReference type="InterPro" id="IPR020845">
    <property type="entry name" value="AMP-binding_CS"/>
</dbReference>
<evidence type="ECO:0000313" key="4">
    <source>
        <dbReference type="EMBL" id="KAI9270565.1"/>
    </source>
</evidence>
<gene>
    <name evidence="4" type="ORF">BDA99DRAFT_502138</name>
</gene>
<protein>
    <submittedName>
        <fullName evidence="4">Uncharacterized protein</fullName>
    </submittedName>
</protein>
<dbReference type="PANTHER" id="PTHR43201">
    <property type="entry name" value="ACYL-COA SYNTHETASE"/>
    <property type="match status" value="1"/>
</dbReference>
<dbReference type="Gene3D" id="3.40.50.12780">
    <property type="entry name" value="N-terminal domain of ligase-like"/>
    <property type="match status" value="2"/>
</dbReference>
<dbReference type="InterPro" id="IPR025110">
    <property type="entry name" value="AMP-bd_C"/>
</dbReference>
<name>A0AAD5K5M3_9FUNG</name>
<reference evidence="4" key="2">
    <citation type="submission" date="2023-02" db="EMBL/GenBank/DDBJ databases">
        <authorList>
            <consortium name="DOE Joint Genome Institute"/>
            <person name="Mondo S.J."/>
            <person name="Chang Y."/>
            <person name="Wang Y."/>
            <person name="Ahrendt S."/>
            <person name="Andreopoulos W."/>
            <person name="Barry K."/>
            <person name="Beard J."/>
            <person name="Benny G.L."/>
            <person name="Blankenship S."/>
            <person name="Bonito G."/>
            <person name="Cuomo C."/>
            <person name="Desiro A."/>
            <person name="Gervers K.A."/>
            <person name="Hundley H."/>
            <person name="Kuo A."/>
            <person name="LaButti K."/>
            <person name="Lang B.F."/>
            <person name="Lipzen A."/>
            <person name="O'Donnell K."/>
            <person name="Pangilinan J."/>
            <person name="Reynolds N."/>
            <person name="Sandor L."/>
            <person name="Smith M.W."/>
            <person name="Tsang A."/>
            <person name="Grigoriev I.V."/>
            <person name="Stajich J.E."/>
            <person name="Spatafora J.W."/>
        </authorList>
    </citation>
    <scope>NUCLEOTIDE SEQUENCE</scope>
    <source>
        <strain evidence="4">RSA 2281</strain>
    </source>
</reference>
<dbReference type="Pfam" id="PF00501">
    <property type="entry name" value="AMP-binding"/>
    <property type="match status" value="2"/>
</dbReference>
<proteinExistence type="inferred from homology"/>
<dbReference type="EMBL" id="JAIXMP010000007">
    <property type="protein sequence ID" value="KAI9270565.1"/>
    <property type="molecule type" value="Genomic_DNA"/>
</dbReference>
<keyword evidence="5" id="KW-1185">Reference proteome</keyword>
<evidence type="ECO:0000259" key="2">
    <source>
        <dbReference type="Pfam" id="PF00501"/>
    </source>
</evidence>
<dbReference type="GO" id="GO:0006631">
    <property type="term" value="P:fatty acid metabolic process"/>
    <property type="evidence" value="ECO:0007669"/>
    <property type="project" value="TreeGrafter"/>
</dbReference>
<dbReference type="PANTHER" id="PTHR43201:SF8">
    <property type="entry name" value="ACYL-COA SYNTHETASE FAMILY MEMBER 3"/>
    <property type="match status" value="1"/>
</dbReference>
<dbReference type="AlphaFoldDB" id="A0AAD5K5M3"/>
<feature type="domain" description="AMP-dependent synthetase/ligase" evidence="2">
    <location>
        <begin position="25"/>
        <end position="240"/>
    </location>
</feature>
<reference evidence="4" key="1">
    <citation type="journal article" date="2022" name="IScience">
        <title>Evolution of zygomycete secretomes and the origins of terrestrial fungal ecologies.</title>
        <authorList>
            <person name="Chang Y."/>
            <person name="Wang Y."/>
            <person name="Mondo S."/>
            <person name="Ahrendt S."/>
            <person name="Andreopoulos W."/>
            <person name="Barry K."/>
            <person name="Beard J."/>
            <person name="Benny G.L."/>
            <person name="Blankenship S."/>
            <person name="Bonito G."/>
            <person name="Cuomo C."/>
            <person name="Desiro A."/>
            <person name="Gervers K.A."/>
            <person name="Hundley H."/>
            <person name="Kuo A."/>
            <person name="LaButti K."/>
            <person name="Lang B.F."/>
            <person name="Lipzen A."/>
            <person name="O'Donnell K."/>
            <person name="Pangilinan J."/>
            <person name="Reynolds N."/>
            <person name="Sandor L."/>
            <person name="Smith M.E."/>
            <person name="Tsang A."/>
            <person name="Grigoriev I.V."/>
            <person name="Stajich J.E."/>
            <person name="Spatafora J.W."/>
        </authorList>
    </citation>
    <scope>NUCLEOTIDE SEQUENCE</scope>
    <source>
        <strain evidence="4">RSA 2281</strain>
    </source>
</reference>
<sequence length="564" mass="63407">MTQYKLPNIPLFSNAITYVQQQKGPAIDDIRADKAFSYSELVSATCLLREKLLGNTEDLKEQRVAILCPSGFAYVVAQWAVWAAGGVAVPLCTTHPLPEQLYTIQDSQATLIIGHPVFSDRVNEITKEEGGIPSIIIDDEQLLEWGKAAIVAKTFDMDLERRAMILYTSGTTGKPKGVVTTHKNIDAQASVLVEAWYWSDTDRIHHILPLHHVHGIINALTCPLYIGAIVEMHQKFDANQVWDRWLSSAPPLPKPTREINEETEYDNTTTHIEKHQHTPSRPRLSIFMSVPTVYAKLIKQYQSYPEAERPEYSNACRQFRFQVSGSASLPTHLRDTWRKLSNGQVLLERYGMTEIGMALSQYYPISERVEGTVGFPLKGVEVRLMAESEEGSGVFDKDVTDLRDAPGMVQIKGPNVFKEYWRRPEATEKEFTKDGWFVTGDYGMRTNQQGYFRILGRASVDIIKTGGEKVSALEIEREFLSASLGVHDVAVVGLPDPEWGQRVAAVVVLDDGKSLDLETMRKVMKTRLAVYKVPQLLKIVSELPKNAMGKVTKKALIKLFEDNQ</sequence>
<comment type="similarity">
    <text evidence="1">Belongs to the ATP-dependent AMP-binding enzyme family.</text>
</comment>
<evidence type="ECO:0000313" key="5">
    <source>
        <dbReference type="Proteomes" id="UP001209540"/>
    </source>
</evidence>
<feature type="domain" description="AMP-binding enzyme C-terminal" evidence="3">
    <location>
        <begin position="479"/>
        <end position="550"/>
    </location>
</feature>
<dbReference type="InterPro" id="IPR042099">
    <property type="entry name" value="ANL_N_sf"/>
</dbReference>
<dbReference type="SUPFAM" id="SSF56801">
    <property type="entry name" value="Acetyl-CoA synthetase-like"/>
    <property type="match status" value="1"/>
</dbReference>
<dbReference type="CDD" id="cd05941">
    <property type="entry name" value="MCS"/>
    <property type="match status" value="1"/>
</dbReference>
<accession>A0AAD5K5M3</accession>
<dbReference type="GO" id="GO:0031956">
    <property type="term" value="F:medium-chain fatty acid-CoA ligase activity"/>
    <property type="evidence" value="ECO:0007669"/>
    <property type="project" value="TreeGrafter"/>
</dbReference>
<dbReference type="PROSITE" id="PS00455">
    <property type="entry name" value="AMP_BINDING"/>
    <property type="match status" value="1"/>
</dbReference>
<dbReference type="Pfam" id="PF13193">
    <property type="entry name" value="AMP-binding_C"/>
    <property type="match status" value="1"/>
</dbReference>